<dbReference type="InterPro" id="IPR046737">
    <property type="entry name" value="DUF6629"/>
</dbReference>
<evidence type="ECO:0000313" key="2">
    <source>
        <dbReference type="EMBL" id="GGU84768.1"/>
    </source>
</evidence>
<keyword evidence="1" id="KW-0812">Transmembrane</keyword>
<evidence type="ECO:0000256" key="1">
    <source>
        <dbReference type="SAM" id="Phobius"/>
    </source>
</evidence>
<dbReference type="GeneID" id="97490615"/>
<dbReference type="Proteomes" id="UP000610124">
    <property type="component" value="Unassembled WGS sequence"/>
</dbReference>
<name>A0A8H9HRI2_KITAU</name>
<dbReference type="EMBL" id="BMUB01000009">
    <property type="protein sequence ID" value="GGU84768.1"/>
    <property type="molecule type" value="Genomic_DNA"/>
</dbReference>
<sequence>MCWSAQADAVVGGAVAGVGVACLVRARRSGPPQRLLLAALPLVLGVHQLIEALVWLGTDGELPSALAGAARTA</sequence>
<dbReference type="AlphaFoldDB" id="A0A8H9HRI2"/>
<gene>
    <name evidence="2" type="ORF">GCM10010502_40940</name>
</gene>
<accession>A0A8H9HRI2</accession>
<dbReference type="RefSeq" id="WP_050366411.1">
    <property type="nucleotide sequence ID" value="NZ_BMUB01000009.1"/>
</dbReference>
<dbReference type="Pfam" id="PF20334">
    <property type="entry name" value="DUF6629"/>
    <property type="match status" value="1"/>
</dbReference>
<reference evidence="2" key="2">
    <citation type="submission" date="2020-09" db="EMBL/GenBank/DDBJ databases">
        <authorList>
            <person name="Sun Q."/>
            <person name="Ohkuma M."/>
        </authorList>
    </citation>
    <scope>NUCLEOTIDE SEQUENCE</scope>
    <source>
        <strain evidence="2">JCM 4434</strain>
    </source>
</reference>
<organism evidence="2 3">
    <name type="scientific">Kitasatospora aureofaciens</name>
    <name type="common">Streptomyces aureofaciens</name>
    <dbReference type="NCBI Taxonomy" id="1894"/>
    <lineage>
        <taxon>Bacteria</taxon>
        <taxon>Bacillati</taxon>
        <taxon>Actinomycetota</taxon>
        <taxon>Actinomycetes</taxon>
        <taxon>Kitasatosporales</taxon>
        <taxon>Streptomycetaceae</taxon>
        <taxon>Kitasatospora</taxon>
    </lineage>
</organism>
<protein>
    <submittedName>
        <fullName evidence="2">Uncharacterized protein</fullName>
    </submittedName>
</protein>
<keyword evidence="1" id="KW-1133">Transmembrane helix</keyword>
<comment type="caution">
    <text evidence="2">The sequence shown here is derived from an EMBL/GenBank/DDBJ whole genome shotgun (WGS) entry which is preliminary data.</text>
</comment>
<reference evidence="2" key="1">
    <citation type="journal article" date="2014" name="Int. J. Syst. Evol. Microbiol.">
        <title>Complete genome sequence of Corynebacterium casei LMG S-19264T (=DSM 44701T), isolated from a smear-ripened cheese.</title>
        <authorList>
            <consortium name="US DOE Joint Genome Institute (JGI-PGF)"/>
            <person name="Walter F."/>
            <person name="Albersmeier A."/>
            <person name="Kalinowski J."/>
            <person name="Ruckert C."/>
        </authorList>
    </citation>
    <scope>NUCLEOTIDE SEQUENCE</scope>
    <source>
        <strain evidence="2">JCM 4434</strain>
    </source>
</reference>
<feature type="transmembrane region" description="Helical" evidence="1">
    <location>
        <begin position="36"/>
        <end position="56"/>
    </location>
</feature>
<proteinExistence type="predicted"/>
<keyword evidence="1" id="KW-0472">Membrane</keyword>
<feature type="transmembrane region" description="Helical" evidence="1">
    <location>
        <begin position="6"/>
        <end position="24"/>
    </location>
</feature>
<evidence type="ECO:0000313" key="3">
    <source>
        <dbReference type="Proteomes" id="UP000610124"/>
    </source>
</evidence>